<keyword evidence="1" id="KW-0614">Plasmid</keyword>
<sequence length="146" mass="15875">MSRWKRRFIWQLHVFTKEIGFCESFLHVCRLNPEYSRSNHGNTRTGSYRTPHPGLLLHVRSQVESGRPQFGVHLAKRVGDTAGPAYCTVYGLAALDVFILSPTALSDSLAALVIAGGHYILTAEAASQLAADFGLPVRAPAAIEGA</sequence>
<reference evidence="1" key="1">
    <citation type="submission" date="2022-10" db="EMBL/GenBank/DDBJ databases">
        <title>Complete genome sequence resource for Xanthomonas hortorum isolated from Greek Oregano.</title>
        <authorList>
            <person name="Gonzalez-Tobon J."/>
            <person name="Helmann T.C."/>
            <person name="Daughtrey M."/>
            <person name="Stodghill P.V."/>
            <person name="Filiatrault M.J."/>
        </authorList>
    </citation>
    <scope>NUCLEOTIDE SEQUENCE</scope>
    <source>
        <strain evidence="1">Oregano 108</strain>
        <plasmid evidence="1">unnamed1</plasmid>
    </source>
</reference>
<gene>
    <name evidence="1" type="ORF">OEG85_24375</name>
</gene>
<accession>A0AA47IC85</accession>
<geneLocation type="plasmid" evidence="1 2">
    <name>unnamed1</name>
</geneLocation>
<evidence type="ECO:0000313" key="2">
    <source>
        <dbReference type="Proteomes" id="UP001164737"/>
    </source>
</evidence>
<name>A0AA47IC85_9XANT</name>
<dbReference type="AlphaFoldDB" id="A0AA47IC85"/>
<dbReference type="Proteomes" id="UP001164737">
    <property type="component" value="Plasmid unnamed1"/>
</dbReference>
<evidence type="ECO:0000313" key="1">
    <source>
        <dbReference type="EMBL" id="WAH66901.1"/>
    </source>
</evidence>
<dbReference type="RefSeq" id="WP_268215284.1">
    <property type="nucleotide sequence ID" value="NZ_CP107242.1"/>
</dbReference>
<organism evidence="1 2">
    <name type="scientific">Xanthomonas hortorum</name>
    <dbReference type="NCBI Taxonomy" id="56454"/>
    <lineage>
        <taxon>Bacteria</taxon>
        <taxon>Pseudomonadati</taxon>
        <taxon>Pseudomonadota</taxon>
        <taxon>Gammaproteobacteria</taxon>
        <taxon>Lysobacterales</taxon>
        <taxon>Lysobacteraceae</taxon>
        <taxon>Xanthomonas</taxon>
    </lineage>
</organism>
<dbReference type="EMBL" id="CP107242">
    <property type="protein sequence ID" value="WAH66901.1"/>
    <property type="molecule type" value="Genomic_DNA"/>
</dbReference>
<protein>
    <submittedName>
        <fullName evidence="1">Uncharacterized protein</fullName>
    </submittedName>
</protein>
<proteinExistence type="predicted"/>